<sequence length="104" mass="11182">MSILVAVLCAIARLVRPARGSHAARTTPRNAPRVRPYATAPLPAVRPAWSPYAAPLTYTPAAPARDVQPQAAMVRAYYTAHEARERAERTRRGVAVLVDLAGVA</sequence>
<organism evidence="1 2">
    <name type="scientific">Spinactinospora alkalitolerans</name>
    <dbReference type="NCBI Taxonomy" id="687207"/>
    <lineage>
        <taxon>Bacteria</taxon>
        <taxon>Bacillati</taxon>
        <taxon>Actinomycetota</taxon>
        <taxon>Actinomycetes</taxon>
        <taxon>Streptosporangiales</taxon>
        <taxon>Nocardiopsidaceae</taxon>
        <taxon>Spinactinospora</taxon>
    </lineage>
</organism>
<keyword evidence="2" id="KW-1185">Reference proteome</keyword>
<dbReference type="EMBL" id="JACCCC010000001">
    <property type="protein sequence ID" value="NYE45006.1"/>
    <property type="molecule type" value="Genomic_DNA"/>
</dbReference>
<evidence type="ECO:0000313" key="2">
    <source>
        <dbReference type="Proteomes" id="UP000589036"/>
    </source>
</evidence>
<dbReference type="AlphaFoldDB" id="A0A852TLA6"/>
<evidence type="ECO:0000313" key="1">
    <source>
        <dbReference type="EMBL" id="NYE45006.1"/>
    </source>
</evidence>
<accession>A0A852TLA6</accession>
<gene>
    <name evidence="1" type="ORF">HDA32_000126</name>
</gene>
<reference evidence="1 2" key="1">
    <citation type="submission" date="2020-07" db="EMBL/GenBank/DDBJ databases">
        <title>Sequencing the genomes of 1000 actinobacteria strains.</title>
        <authorList>
            <person name="Klenk H.-P."/>
        </authorList>
    </citation>
    <scope>NUCLEOTIDE SEQUENCE [LARGE SCALE GENOMIC DNA]</scope>
    <source>
        <strain evidence="1 2">CXB654</strain>
    </source>
</reference>
<name>A0A852TLA6_9ACTN</name>
<dbReference type="RefSeq" id="WP_179641306.1">
    <property type="nucleotide sequence ID" value="NZ_BAAAYY010000005.1"/>
</dbReference>
<comment type="caution">
    <text evidence="1">The sequence shown here is derived from an EMBL/GenBank/DDBJ whole genome shotgun (WGS) entry which is preliminary data.</text>
</comment>
<dbReference type="Proteomes" id="UP000589036">
    <property type="component" value="Unassembled WGS sequence"/>
</dbReference>
<protein>
    <submittedName>
        <fullName evidence="1">Uncharacterized protein</fullName>
    </submittedName>
</protein>
<proteinExistence type="predicted"/>